<reference evidence="8" key="1">
    <citation type="submission" date="2016-10" db="EMBL/GenBank/DDBJ databases">
        <authorList>
            <person name="Varghese N."/>
            <person name="Submissions S."/>
        </authorList>
    </citation>
    <scope>NUCLEOTIDE SEQUENCE [LARGE SCALE GENOMIC DNA]</scope>
    <source>
        <strain evidence="8">DSM 21620</strain>
    </source>
</reference>
<evidence type="ECO:0000256" key="2">
    <source>
        <dbReference type="ARBA" id="ARBA00022505"/>
    </source>
</evidence>
<proteinExistence type="inferred from homology"/>
<dbReference type="SUPFAM" id="SSF53850">
    <property type="entry name" value="Periplasmic binding protein-like II"/>
    <property type="match status" value="1"/>
</dbReference>
<dbReference type="NCBIfam" id="TIGR01256">
    <property type="entry name" value="modA"/>
    <property type="match status" value="1"/>
</dbReference>
<accession>A0A1G6TGF8</accession>
<dbReference type="GO" id="GO:0046872">
    <property type="term" value="F:metal ion binding"/>
    <property type="evidence" value="ECO:0007669"/>
    <property type="project" value="UniProtKB-KW"/>
</dbReference>
<evidence type="ECO:0000256" key="3">
    <source>
        <dbReference type="ARBA" id="ARBA00022723"/>
    </source>
</evidence>
<keyword evidence="2 5" id="KW-0500">Molybdenum</keyword>
<name>A0A1G6TGF8_9BACI</name>
<feature type="binding site" evidence="5">
    <location>
        <position position="195"/>
    </location>
    <ligand>
        <name>molybdate</name>
        <dbReference type="ChEBI" id="CHEBI:36264"/>
    </ligand>
</feature>
<comment type="similarity">
    <text evidence="1">Belongs to the bacterial solute-binding protein ModA family.</text>
</comment>
<evidence type="ECO:0000256" key="6">
    <source>
        <dbReference type="SAM" id="SignalP"/>
    </source>
</evidence>
<sequence length="259" mass="28201">MKIRKLISMLVFVLLLVATGCSHAAGTAETKQETELTISAAASLQDSLEEIKQLYESRHPEIKLQFNFGGSGSLQQQISKGAPVDLFFAAAADKFNKLKDEGMIDETHAADLLGNDLVLVVLKDEKGFTEMADVQGADTLAMGTVETVPAGAYAKETLTNMQLWKTMEPHIVYTKDVRQVLQYVETGNADAGMVYKTDALTSSKVKIAAIAPSDTHESIVYPVGVLKDSTHKEAAVAFYDFLQTEEALQVFEDDGFTIN</sequence>
<feature type="signal peptide" evidence="6">
    <location>
        <begin position="1"/>
        <end position="24"/>
    </location>
</feature>
<feature type="binding site" evidence="5">
    <location>
        <position position="177"/>
    </location>
    <ligand>
        <name>molybdate</name>
        <dbReference type="ChEBI" id="CHEBI:36264"/>
    </ligand>
</feature>
<keyword evidence="3 5" id="KW-0479">Metal-binding</keyword>
<evidence type="ECO:0000313" key="8">
    <source>
        <dbReference type="Proteomes" id="UP000198666"/>
    </source>
</evidence>
<feature type="binding site" evidence="5">
    <location>
        <position position="71"/>
    </location>
    <ligand>
        <name>molybdate</name>
        <dbReference type="ChEBI" id="CHEBI:36264"/>
    </ligand>
</feature>
<dbReference type="FunFam" id="3.40.190.10:FF:000035">
    <property type="entry name" value="Molybdate ABC transporter substrate-binding protein"/>
    <property type="match status" value="1"/>
</dbReference>
<dbReference type="PROSITE" id="PS51257">
    <property type="entry name" value="PROKAR_LIPOPROTEIN"/>
    <property type="match status" value="1"/>
</dbReference>
<dbReference type="EMBL" id="FMZB01000008">
    <property type="protein sequence ID" value="SDD28099.1"/>
    <property type="molecule type" value="Genomic_DNA"/>
</dbReference>
<dbReference type="CDD" id="cd13537">
    <property type="entry name" value="PBP2_YvgL_like"/>
    <property type="match status" value="1"/>
</dbReference>
<dbReference type="AlphaFoldDB" id="A0A1G6TGF8"/>
<evidence type="ECO:0000313" key="7">
    <source>
        <dbReference type="EMBL" id="SDD28099.1"/>
    </source>
</evidence>
<dbReference type="STRING" id="361279.SAMN05421663_108164"/>
<evidence type="ECO:0000256" key="4">
    <source>
        <dbReference type="ARBA" id="ARBA00022729"/>
    </source>
</evidence>
<dbReference type="InterPro" id="IPR041879">
    <property type="entry name" value="YvgL-like_PBP2"/>
</dbReference>
<dbReference type="Proteomes" id="UP000198666">
    <property type="component" value="Unassembled WGS sequence"/>
</dbReference>
<evidence type="ECO:0000256" key="5">
    <source>
        <dbReference type="PIRSR" id="PIRSR004846-1"/>
    </source>
</evidence>
<keyword evidence="4 6" id="KW-0732">Signal</keyword>
<feature type="binding site" evidence="5">
    <location>
        <position position="150"/>
    </location>
    <ligand>
        <name>molybdate</name>
        <dbReference type="ChEBI" id="CHEBI:36264"/>
    </ligand>
</feature>
<protein>
    <submittedName>
        <fullName evidence="7">Molybdate transport system substrate-binding protein</fullName>
    </submittedName>
</protein>
<dbReference type="GO" id="GO:0030973">
    <property type="term" value="F:molybdate ion binding"/>
    <property type="evidence" value="ECO:0007669"/>
    <property type="project" value="UniProtKB-ARBA"/>
</dbReference>
<dbReference type="PANTHER" id="PTHR30632:SF0">
    <property type="entry name" value="SULFATE-BINDING PROTEIN"/>
    <property type="match status" value="1"/>
</dbReference>
<organism evidence="7 8">
    <name type="scientific">Terribacillus halophilus</name>
    <dbReference type="NCBI Taxonomy" id="361279"/>
    <lineage>
        <taxon>Bacteria</taxon>
        <taxon>Bacillati</taxon>
        <taxon>Bacillota</taxon>
        <taxon>Bacilli</taxon>
        <taxon>Bacillales</taxon>
        <taxon>Bacillaceae</taxon>
        <taxon>Terribacillus</taxon>
    </lineage>
</organism>
<keyword evidence="8" id="KW-1185">Reference proteome</keyword>
<dbReference type="Gene3D" id="3.40.190.10">
    <property type="entry name" value="Periplasmic binding protein-like II"/>
    <property type="match status" value="2"/>
</dbReference>
<dbReference type="PIRSF" id="PIRSF004846">
    <property type="entry name" value="ModA"/>
    <property type="match status" value="1"/>
</dbReference>
<dbReference type="Pfam" id="PF13531">
    <property type="entry name" value="SBP_bac_11"/>
    <property type="match status" value="1"/>
</dbReference>
<dbReference type="GO" id="GO:0015689">
    <property type="term" value="P:molybdate ion transport"/>
    <property type="evidence" value="ECO:0007669"/>
    <property type="project" value="InterPro"/>
</dbReference>
<gene>
    <name evidence="7" type="ORF">SAMN05421663_108164</name>
</gene>
<dbReference type="PANTHER" id="PTHR30632">
    <property type="entry name" value="MOLYBDATE-BINDING PERIPLASMIC PROTEIN"/>
    <property type="match status" value="1"/>
</dbReference>
<dbReference type="InterPro" id="IPR005950">
    <property type="entry name" value="ModA"/>
</dbReference>
<feature type="binding site" evidence="5">
    <location>
        <position position="43"/>
    </location>
    <ligand>
        <name>molybdate</name>
        <dbReference type="ChEBI" id="CHEBI:36264"/>
    </ligand>
</feature>
<dbReference type="OrthoDB" id="9785015at2"/>
<evidence type="ECO:0000256" key="1">
    <source>
        <dbReference type="ARBA" id="ARBA00009175"/>
    </source>
</evidence>
<dbReference type="InterPro" id="IPR050682">
    <property type="entry name" value="ModA/WtpA"/>
</dbReference>
<dbReference type="GO" id="GO:1901359">
    <property type="term" value="F:tungstate binding"/>
    <property type="evidence" value="ECO:0007669"/>
    <property type="project" value="UniProtKB-ARBA"/>
</dbReference>
<feature type="chain" id="PRO_5011528765" evidence="6">
    <location>
        <begin position="25"/>
        <end position="259"/>
    </location>
</feature>